<dbReference type="PROSITE" id="PS50067">
    <property type="entry name" value="KINESIN_MOTOR_2"/>
    <property type="match status" value="1"/>
</dbReference>
<feature type="binding site" evidence="2">
    <location>
        <begin position="178"/>
        <end position="185"/>
    </location>
    <ligand>
        <name>ATP</name>
        <dbReference type="ChEBI" id="CHEBI:30616"/>
    </ligand>
</feature>
<dbReference type="GO" id="GO:0005524">
    <property type="term" value="F:ATP binding"/>
    <property type="evidence" value="ECO:0007669"/>
    <property type="project" value="UniProtKB-UniRule"/>
</dbReference>
<dbReference type="PANTHER" id="PTHR47972">
    <property type="entry name" value="KINESIN-LIKE PROTEIN KLP-3"/>
    <property type="match status" value="1"/>
</dbReference>
<dbReference type="InterPro" id="IPR001752">
    <property type="entry name" value="Kinesin_motor_dom"/>
</dbReference>
<dbReference type="SUPFAM" id="SSF52540">
    <property type="entry name" value="P-loop containing nucleoside triphosphate hydrolases"/>
    <property type="match status" value="2"/>
</dbReference>
<protein>
    <recommendedName>
        <fullName evidence="5">Kinesin motor domain-containing protein</fullName>
    </recommendedName>
</protein>
<organism evidence="6 7">
    <name type="scientific">Capsicum annuum</name>
    <name type="common">Capsicum pepper</name>
    <dbReference type="NCBI Taxonomy" id="4072"/>
    <lineage>
        <taxon>Eukaryota</taxon>
        <taxon>Viridiplantae</taxon>
        <taxon>Streptophyta</taxon>
        <taxon>Embryophyta</taxon>
        <taxon>Tracheophyta</taxon>
        <taxon>Spermatophyta</taxon>
        <taxon>Magnoliopsida</taxon>
        <taxon>eudicotyledons</taxon>
        <taxon>Gunneridae</taxon>
        <taxon>Pentapetalae</taxon>
        <taxon>asterids</taxon>
        <taxon>lamiids</taxon>
        <taxon>Solanales</taxon>
        <taxon>Solanaceae</taxon>
        <taxon>Solanoideae</taxon>
        <taxon>Capsiceae</taxon>
        <taxon>Capsicum</taxon>
    </lineage>
</organism>
<keyword evidence="3" id="KW-0175">Coiled coil</keyword>
<dbReference type="Gramene" id="PHT75000">
    <property type="protein sequence ID" value="PHT75000"/>
    <property type="gene ID" value="T459_22277"/>
</dbReference>
<feature type="coiled-coil region" evidence="3">
    <location>
        <begin position="52"/>
        <end position="79"/>
    </location>
</feature>
<dbReference type="PANTHER" id="PTHR47972:SF9">
    <property type="entry name" value="KINESIN-LIKE PROTEIN KIN-14U"/>
    <property type="match status" value="1"/>
</dbReference>
<dbReference type="Pfam" id="PF00225">
    <property type="entry name" value="Kinesin"/>
    <property type="match status" value="1"/>
</dbReference>
<comment type="similarity">
    <text evidence="2">Belongs to the TRAFAC class myosin-kinesin ATPase superfamily. Kinesin family.</text>
</comment>
<dbReference type="PRINTS" id="PR00380">
    <property type="entry name" value="KINESINHEAVY"/>
</dbReference>
<dbReference type="GO" id="GO:0008017">
    <property type="term" value="F:microtubule binding"/>
    <property type="evidence" value="ECO:0000318"/>
    <property type="project" value="GO_Central"/>
</dbReference>
<dbReference type="AlphaFoldDB" id="A0A2G2YZ11"/>
<dbReference type="GO" id="GO:0003777">
    <property type="term" value="F:microtubule motor activity"/>
    <property type="evidence" value="ECO:0007669"/>
    <property type="project" value="InterPro"/>
</dbReference>
<dbReference type="GO" id="GO:0015630">
    <property type="term" value="C:microtubule cytoskeleton"/>
    <property type="evidence" value="ECO:0000318"/>
    <property type="project" value="GO_Central"/>
</dbReference>
<sequence length="705" mass="79749">MRAMFVSSGDENMPLPLENGKPLENSSPIGSNPDSNGDESSQEIPSTFTDVNVVEEDEKFQLEQRILNLEGEIVSLRHKERSLDEKRREALNKIIDIKGCIRVFSRVRPFLPTDKRRIHQPISVESEKIVVRSGGSRKEFEFDKVFRQESIQENVFAEVEPIIRSALDGHNVCMLAYGQTGTGKTYTMEGTIESPGIIPRVLQELFHLSSLDSSASFTFSISMLEVYLGSIRDLLAPRPSSRRYTVSRCNLNIQTDSKGSVEIDGLTEVEISNFTKAKWWYHKGRRVRSTSWTNVNETSSRSHCLTRVSIYRHGDALGGKAEASKLWMVDLGGSERLLKTGATGQTLDEGRAINLSLSALGDVIAALRRKRGHVPYRNSKLTQVLKDSLELLHFSHFGDIFCDSSSAILRRIQSVVRSATGSWNFDLAVDVKKTSCSPSHLGHLNVFKLFILCFFVLNFLGDRSKVLMVVHVSPYEEDVGETTCSCTFAKRARAAECNRELSEDTKKQREKRIVELVEQMKEAEEGCTELRKQIQKADFLLSENKRLFVKKYQPLEDEETFPITPKENVAEITVTPRNSEKGLKINGTSSVPRFMSSTVASRIRETTAEREIHNRPKSMRSWARSSMQISTSQSNSFDRRFKAQLRTSNKRSRYSETNTVAGDIKYGDDSEIKPSVLQQTKVIAPSDPKPRRPLAHHRRRMSDLL</sequence>
<dbReference type="GO" id="GO:0007018">
    <property type="term" value="P:microtubule-based movement"/>
    <property type="evidence" value="ECO:0007669"/>
    <property type="project" value="InterPro"/>
</dbReference>
<proteinExistence type="inferred from homology"/>
<reference evidence="6 7" key="2">
    <citation type="journal article" date="2017" name="Genome Biol.">
        <title>New reference genome sequences of hot pepper reveal the massive evolution of plant disease-resistance genes by retroduplication.</title>
        <authorList>
            <person name="Kim S."/>
            <person name="Park J."/>
            <person name="Yeom S.I."/>
            <person name="Kim Y.M."/>
            <person name="Seo E."/>
            <person name="Kim K.T."/>
            <person name="Kim M.S."/>
            <person name="Lee J.M."/>
            <person name="Cheong K."/>
            <person name="Shin H.S."/>
            <person name="Kim S.B."/>
            <person name="Han K."/>
            <person name="Lee J."/>
            <person name="Park M."/>
            <person name="Lee H.A."/>
            <person name="Lee H.Y."/>
            <person name="Lee Y."/>
            <person name="Oh S."/>
            <person name="Lee J.H."/>
            <person name="Choi E."/>
            <person name="Choi E."/>
            <person name="Lee S.E."/>
            <person name="Jeon J."/>
            <person name="Kim H."/>
            <person name="Choi G."/>
            <person name="Song H."/>
            <person name="Lee J."/>
            <person name="Lee S.C."/>
            <person name="Kwon J.K."/>
            <person name="Lee H.Y."/>
            <person name="Koo N."/>
            <person name="Hong Y."/>
            <person name="Kim R.W."/>
            <person name="Kang W.H."/>
            <person name="Huh J.H."/>
            <person name="Kang B.C."/>
            <person name="Yang T.J."/>
            <person name="Lee Y.H."/>
            <person name="Bennetzen J.L."/>
            <person name="Choi D."/>
        </authorList>
    </citation>
    <scope>NUCLEOTIDE SEQUENCE [LARGE SCALE GENOMIC DNA]</scope>
    <source>
        <strain evidence="7">cv. CM334</strain>
    </source>
</reference>
<keyword evidence="2" id="KW-0067">ATP-binding</keyword>
<feature type="region of interest" description="Disordered" evidence="4">
    <location>
        <begin position="1"/>
        <end position="44"/>
    </location>
</feature>
<reference evidence="6 7" key="1">
    <citation type="journal article" date="2014" name="Nat. Genet.">
        <title>Genome sequence of the hot pepper provides insights into the evolution of pungency in Capsicum species.</title>
        <authorList>
            <person name="Kim S."/>
            <person name="Park M."/>
            <person name="Yeom S.I."/>
            <person name="Kim Y.M."/>
            <person name="Lee J.M."/>
            <person name="Lee H.A."/>
            <person name="Seo E."/>
            <person name="Choi J."/>
            <person name="Cheong K."/>
            <person name="Kim K.T."/>
            <person name="Jung K."/>
            <person name="Lee G.W."/>
            <person name="Oh S.K."/>
            <person name="Bae C."/>
            <person name="Kim S.B."/>
            <person name="Lee H.Y."/>
            <person name="Kim S.Y."/>
            <person name="Kim M.S."/>
            <person name="Kang B.C."/>
            <person name="Jo Y.D."/>
            <person name="Yang H.B."/>
            <person name="Jeong H.J."/>
            <person name="Kang W.H."/>
            <person name="Kwon J.K."/>
            <person name="Shin C."/>
            <person name="Lim J.Y."/>
            <person name="Park J.H."/>
            <person name="Huh J.H."/>
            <person name="Kim J.S."/>
            <person name="Kim B.D."/>
            <person name="Cohen O."/>
            <person name="Paran I."/>
            <person name="Suh M.C."/>
            <person name="Lee S.B."/>
            <person name="Kim Y.K."/>
            <person name="Shin Y."/>
            <person name="Noh S.J."/>
            <person name="Park J."/>
            <person name="Seo Y.S."/>
            <person name="Kwon S.Y."/>
            <person name="Kim H.A."/>
            <person name="Park J.M."/>
            <person name="Kim H.J."/>
            <person name="Choi S.B."/>
            <person name="Bosland P.W."/>
            <person name="Reeves G."/>
            <person name="Jo S.H."/>
            <person name="Lee B.W."/>
            <person name="Cho H.T."/>
            <person name="Choi H.S."/>
            <person name="Lee M.S."/>
            <person name="Yu Y."/>
            <person name="Do Choi Y."/>
            <person name="Park B.S."/>
            <person name="van Deynze A."/>
            <person name="Ashrafi H."/>
            <person name="Hill T."/>
            <person name="Kim W.T."/>
            <person name="Pai H.S."/>
            <person name="Ahn H.K."/>
            <person name="Yeam I."/>
            <person name="Giovannoni J.J."/>
            <person name="Rose J.K."/>
            <person name="Sorensen I."/>
            <person name="Lee S.J."/>
            <person name="Kim R.W."/>
            <person name="Choi I.Y."/>
            <person name="Choi B.S."/>
            <person name="Lim J.S."/>
            <person name="Lee Y.H."/>
            <person name="Choi D."/>
        </authorList>
    </citation>
    <scope>NUCLEOTIDE SEQUENCE [LARGE SCALE GENOMIC DNA]</scope>
    <source>
        <strain evidence="7">cv. CM334</strain>
    </source>
</reference>
<accession>A0A2G2YZ11</accession>
<evidence type="ECO:0000256" key="2">
    <source>
        <dbReference type="PROSITE-ProRule" id="PRU00283"/>
    </source>
</evidence>
<keyword evidence="7" id="KW-1185">Reference proteome</keyword>
<comment type="caution">
    <text evidence="6">The sequence shown here is derived from an EMBL/GenBank/DDBJ whole genome shotgun (WGS) entry which is preliminary data.</text>
</comment>
<dbReference type="InterPro" id="IPR036961">
    <property type="entry name" value="Kinesin_motor_dom_sf"/>
</dbReference>
<dbReference type="InterPro" id="IPR027640">
    <property type="entry name" value="Kinesin-like_fam"/>
</dbReference>
<dbReference type="OMA" id="DVCETIC"/>
<feature type="coiled-coil region" evidence="3">
    <location>
        <begin position="506"/>
        <end position="533"/>
    </location>
</feature>
<evidence type="ECO:0000256" key="4">
    <source>
        <dbReference type="SAM" id="MobiDB-lite"/>
    </source>
</evidence>
<gene>
    <name evidence="6" type="ORF">T459_22277</name>
</gene>
<evidence type="ECO:0000256" key="1">
    <source>
        <dbReference type="ARBA" id="ARBA00023175"/>
    </source>
</evidence>
<evidence type="ECO:0000313" key="7">
    <source>
        <dbReference type="Proteomes" id="UP000222542"/>
    </source>
</evidence>
<evidence type="ECO:0000313" key="6">
    <source>
        <dbReference type="EMBL" id="PHT75000.1"/>
    </source>
</evidence>
<feature type="compositionally biased region" description="Polar residues" evidence="4">
    <location>
        <begin position="24"/>
        <end position="35"/>
    </location>
</feature>
<feature type="domain" description="Kinesin motor" evidence="5">
    <location>
        <begin position="100"/>
        <end position="425"/>
    </location>
</feature>
<feature type="compositionally biased region" description="Basic residues" evidence="4">
    <location>
        <begin position="691"/>
        <end position="705"/>
    </location>
</feature>
<name>A0A2G2YZ11_CAPAN</name>
<keyword evidence="1 2" id="KW-0505">Motor protein</keyword>
<dbReference type="Proteomes" id="UP000222542">
    <property type="component" value="Unassembled WGS sequence"/>
</dbReference>
<keyword evidence="2" id="KW-0547">Nucleotide-binding</keyword>
<dbReference type="EMBL" id="AYRZ02000008">
    <property type="protein sequence ID" value="PHT75000.1"/>
    <property type="molecule type" value="Genomic_DNA"/>
</dbReference>
<evidence type="ECO:0000259" key="5">
    <source>
        <dbReference type="PROSITE" id="PS50067"/>
    </source>
</evidence>
<dbReference type="Gene3D" id="3.40.850.10">
    <property type="entry name" value="Kinesin motor domain"/>
    <property type="match status" value="2"/>
</dbReference>
<dbReference type="GO" id="GO:0007017">
    <property type="term" value="P:microtubule-based process"/>
    <property type="evidence" value="ECO:0000318"/>
    <property type="project" value="GO_Central"/>
</dbReference>
<dbReference type="InterPro" id="IPR027417">
    <property type="entry name" value="P-loop_NTPase"/>
</dbReference>
<dbReference type="STRING" id="4072.A0A2G2YZ11"/>
<evidence type="ECO:0000256" key="3">
    <source>
        <dbReference type="SAM" id="Coils"/>
    </source>
</evidence>
<feature type="region of interest" description="Disordered" evidence="4">
    <location>
        <begin position="677"/>
        <end position="705"/>
    </location>
</feature>
<dbReference type="SMART" id="SM00129">
    <property type="entry name" value="KISc"/>
    <property type="match status" value="1"/>
</dbReference>